<feature type="region of interest" description="Disordered" evidence="8">
    <location>
        <begin position="1360"/>
        <end position="1379"/>
    </location>
</feature>
<dbReference type="PROSITE" id="PS51194">
    <property type="entry name" value="HELICASE_CTER"/>
    <property type="match status" value="1"/>
</dbReference>
<dbReference type="SMART" id="SM00490">
    <property type="entry name" value="HELICc"/>
    <property type="match status" value="1"/>
</dbReference>
<dbReference type="PANTHER" id="PTHR45623">
    <property type="entry name" value="CHROMODOMAIN-HELICASE-DNA-BINDING PROTEIN 3-RELATED-RELATED"/>
    <property type="match status" value="1"/>
</dbReference>
<accession>A0A9C7Q150</accession>
<dbReference type="InterPro" id="IPR038718">
    <property type="entry name" value="SNF2-like_sf"/>
</dbReference>
<dbReference type="GO" id="GO:0003677">
    <property type="term" value="F:DNA binding"/>
    <property type="evidence" value="ECO:0007669"/>
    <property type="project" value="TreeGrafter"/>
</dbReference>
<proteinExistence type="predicted"/>
<evidence type="ECO:0000256" key="2">
    <source>
        <dbReference type="ARBA" id="ARBA00022737"/>
    </source>
</evidence>
<dbReference type="CDD" id="cd18793">
    <property type="entry name" value="SF2_C_SNF"/>
    <property type="match status" value="1"/>
</dbReference>
<evidence type="ECO:0000256" key="5">
    <source>
        <dbReference type="ARBA" id="ARBA00022840"/>
    </source>
</evidence>
<feature type="domain" description="Helicase ATP-binding" evidence="10">
    <location>
        <begin position="440"/>
        <end position="612"/>
    </location>
</feature>
<dbReference type="GO" id="GO:0005524">
    <property type="term" value="F:ATP binding"/>
    <property type="evidence" value="ECO:0007669"/>
    <property type="project" value="UniProtKB-KW"/>
</dbReference>
<feature type="compositionally biased region" description="Acidic residues" evidence="8">
    <location>
        <begin position="195"/>
        <end position="209"/>
    </location>
</feature>
<feature type="region of interest" description="Disordered" evidence="8">
    <location>
        <begin position="244"/>
        <end position="268"/>
    </location>
</feature>
<evidence type="ECO:0000256" key="8">
    <source>
        <dbReference type="SAM" id="MobiDB-lite"/>
    </source>
</evidence>
<feature type="compositionally biased region" description="Basic and acidic residues" evidence="8">
    <location>
        <begin position="1843"/>
        <end position="1856"/>
    </location>
</feature>
<dbReference type="SUPFAM" id="SSF52540">
    <property type="entry name" value="P-loop containing nucleoside triphosphate hydrolases"/>
    <property type="match status" value="2"/>
</dbReference>
<dbReference type="PROSITE" id="PS51192">
    <property type="entry name" value="HELICASE_ATP_BIND_1"/>
    <property type="match status" value="1"/>
</dbReference>
<feature type="region of interest" description="Disordered" evidence="8">
    <location>
        <begin position="1"/>
        <end position="219"/>
    </location>
</feature>
<dbReference type="Pfam" id="PF00271">
    <property type="entry name" value="Helicase_C"/>
    <property type="match status" value="1"/>
</dbReference>
<dbReference type="GO" id="GO:0005634">
    <property type="term" value="C:nucleus"/>
    <property type="evidence" value="ECO:0007669"/>
    <property type="project" value="UniProtKB-SubCell"/>
</dbReference>
<dbReference type="Pfam" id="PF05965">
    <property type="entry name" value="FYRC"/>
    <property type="match status" value="1"/>
</dbReference>
<feature type="compositionally biased region" description="Polar residues" evidence="8">
    <location>
        <begin position="1150"/>
        <end position="1171"/>
    </location>
</feature>
<feature type="domain" description="Chromo" evidence="9">
    <location>
        <begin position="344"/>
        <end position="395"/>
    </location>
</feature>
<feature type="compositionally biased region" description="Low complexity" evidence="8">
    <location>
        <begin position="965"/>
        <end position="979"/>
    </location>
</feature>
<keyword evidence="13" id="KW-1185">Reference proteome</keyword>
<evidence type="ECO:0000259" key="9">
    <source>
        <dbReference type="PROSITE" id="PS50013"/>
    </source>
</evidence>
<sequence length="2044" mass="233678">MNSTRQSRAQVDLRDIGLSDDGDGSDSSSFEGGTTNPVSGSKVKTSGTQYGSSASIPSRDPWLKANDKRESLGLRPEKTRAFSGLSDSDSLEDFLSEGEEDSEESSRESEEEFIVRPSRTVASRKRKRSPPVYSKETSKTRKPDGTNQRKANGKNNGLKAGNEKKASTGKSQRVQSSSSWSSEKRIGSRNNSIDDFSDSSESDEFEDEQTSSWYESEAGELSGPVMEKIVAMRVVRVPLKDAPNSLPALSQREGEVSNASPRKHSFSRDDFGNYKEETQYLIKWKNRSYIHCDWVTEDFILSQPQGKGRLQRFRKNFEMNAWKRGDDDLRDDADPIPEEWSKWTTVDRILAEHLADDGVKEFLVKWCALPYSESTWETEDDIRDYSKIQEFYQRNKKPSIDLLRGSSKIRRPLNFDHTQVSFKNGGYLREYQMEGLKWLISCWYKYQGSILADEMGLGKTLQTVAFLQYLYLRERIRGPFLIIAPLSTVEHWKREFESWTDMNVVVYHGNSESRSIIHQYEWGFPDNPKGPPYKFVAIVTTYESIILDPGKLRSIEWEVMVVDEAHRLKNRQAKLVEELRAFSTKHRILLTGTPIQNSSAEVWALLNFLEPAKFSDEASFLSKFAEIGDSETAEKFREMLRPYMLRRQKEDVEKSIPPKEETIVSVELTRTQKKWYRATLEQNFSFLEKGAKSSNVGNLHNIFMELRKCCNHPYLIKGVEVIETQHLGTSDDETLMQHLIEASGKLVLVDKLLPKLRESGHKVLIFSQMIRVLDILEDYLSWRRWGYERIDGRVRGIDRQQAIDRFCNPGSDKFVFLLCTRAGGQGINLTAADTVIIFDSDWNPQNDIQAQARCHRIGQEKDVKVYRLVTRGTYEEDMFERASKKLGLDQAILQDMGFEEGSKKKEKDSVADMKKEEIDRLLKKGAYAVLNDDDTAADAFTAEDIDQILQRRTRLLKVGGDQPRAPSAFSKASFASEAPEVGKEELDLSDPQFWQKLMPSAAEKPLLEALDDGQPRTRRQVQRYTMGEDASSEEQEEESSDDLGFSAAGSGGRKRFNKGDRVRIQRALLAHGWGRWTVIRKHAGLQERRSLNDVARYVRTFVRLLTKYGAEYAGVSVAEVIRRFTASREAFKPHEYVPEESLEAEELNTPPESRNQSDGNNQTNEEQSSPSALDERKKESSGNIVSDNNDVDKTSKEQKDALKSPEEILEEEFKNLEPVLADSEYQTYLQKIAWSNLERIQIIEDIRVLVERGLLESNQTVPQLGTSGVHHIGSWWTSQFDRDLIRGTYKHGFGQYRAVKKDPEFIFSKVIPLTIEEEESMDIDNMVCVPLPQFDSGKETLNQSNDVSMKDQVENISTKVEDSVERTSPNEDQKWNVDEDEESPYWPTVQVLNARVKKLVRAYYRMLKRLERQKQQEEEIERQRQLRMDRNFVKPGHVGTGERTRYLKCVPVWSKKEKADFAKLYFNIGAPPLSTPEISCWQLVRRRAGLTRKTPEVVEQYAKEFSTMCGQVLVQAGDDEGHILNCLDIPSTELAGKFSPQELEDARMTLVSARKFKERRKLVFAIRDVLLPKLTDQPFINGIVQCLSEARHDLQPWWNTELDVALAKGVAKHSFDLKMIVEDPSLILKEVLSEVYFDEHQKKTSQEDNGFSFPRNVEEVTEEQRLSVVPKERSLITRLWFMVELASSSHPIDQEHLGNRPRSGARAVTVTVDKRTVELVRFSPGGPIGGVIPHGFTRAPLEKLTRKLLRDLKNRKKISDLSVLNVTIHDWLTEKDESTPSIKAHNLESLPTNPTEQHSSPIDPDVKEKLTDSASVIAMDVSRASVLSSPEGKSNSHHSSSRSVKEEKPRESRLHTIPRTEDGSFVMPVRMGVLTIESLGYIEPHRKGFHNERAIYPIGFRSRRHFTSMVDVDKQCDYVCEILDSGKDYPLFRVTCEDLPEHVFEETSASGCWCRILKIIRERTPEDRRRSHVSVSGPEYFGFVNPLVLEMIQELPNADLCERYRKRIFLPPGTIKKQRIGVSITSDHDAHDLSDSRDSTSPVS</sequence>
<comment type="subcellular location">
    <subcellularLocation>
        <location evidence="1">Nucleus</location>
    </subcellularLocation>
</comment>
<evidence type="ECO:0000313" key="13">
    <source>
        <dbReference type="Proteomes" id="UP001061958"/>
    </source>
</evidence>
<dbReference type="Pfam" id="PF00176">
    <property type="entry name" value="SNF2-rel_dom"/>
    <property type="match status" value="1"/>
</dbReference>
<feature type="compositionally biased region" description="Acidic residues" evidence="8">
    <location>
        <begin position="1030"/>
        <end position="1041"/>
    </location>
</feature>
<feature type="compositionally biased region" description="Acidic residues" evidence="8">
    <location>
        <begin position="89"/>
        <end position="103"/>
    </location>
</feature>
<gene>
    <name evidence="12" type="ORF">GpartN1_g5033.t1</name>
</gene>
<dbReference type="InterPro" id="IPR000953">
    <property type="entry name" value="Chromo/chromo_shadow_dom"/>
</dbReference>
<feature type="region of interest" description="Disordered" evidence="8">
    <location>
        <begin position="1825"/>
        <end position="1856"/>
    </location>
</feature>
<dbReference type="SMART" id="SM00541">
    <property type="entry name" value="FYRN"/>
    <property type="match status" value="1"/>
</dbReference>
<feature type="compositionally biased region" description="Basic and acidic residues" evidence="8">
    <location>
        <begin position="1360"/>
        <end position="1377"/>
    </location>
</feature>
<dbReference type="GO" id="GO:0140658">
    <property type="term" value="F:ATP-dependent chromatin remodeler activity"/>
    <property type="evidence" value="ECO:0007669"/>
    <property type="project" value="TreeGrafter"/>
</dbReference>
<dbReference type="GO" id="GO:0000785">
    <property type="term" value="C:chromatin"/>
    <property type="evidence" value="ECO:0007669"/>
    <property type="project" value="TreeGrafter"/>
</dbReference>
<dbReference type="GO" id="GO:0042393">
    <property type="term" value="F:histone binding"/>
    <property type="evidence" value="ECO:0007669"/>
    <property type="project" value="TreeGrafter"/>
</dbReference>
<name>A0A9C7Q150_9RHOD</name>
<dbReference type="PANTHER" id="PTHR45623:SF11">
    <property type="entry name" value="KISMET, ISOFORM C"/>
    <property type="match status" value="1"/>
</dbReference>
<evidence type="ECO:0000256" key="6">
    <source>
        <dbReference type="ARBA" id="ARBA00023242"/>
    </source>
</evidence>
<evidence type="ECO:0000259" key="11">
    <source>
        <dbReference type="PROSITE" id="PS51194"/>
    </source>
</evidence>
<dbReference type="EMBL" id="BQMJ01000041">
    <property type="protein sequence ID" value="GJQ13242.1"/>
    <property type="molecule type" value="Genomic_DNA"/>
</dbReference>
<dbReference type="InterPro" id="IPR016197">
    <property type="entry name" value="Chromo-like_dom_sf"/>
</dbReference>
<keyword evidence="3" id="KW-0547">Nucleotide-binding</keyword>
<keyword evidence="5" id="KW-0067">ATP-binding</keyword>
<dbReference type="InterPro" id="IPR049730">
    <property type="entry name" value="SNF2/RAD54-like_C"/>
</dbReference>
<dbReference type="Gene3D" id="2.40.50.40">
    <property type="match status" value="2"/>
</dbReference>
<feature type="domain" description="Helicase C-terminal" evidence="11">
    <location>
        <begin position="748"/>
        <end position="910"/>
    </location>
</feature>
<dbReference type="Gene3D" id="3.40.50.300">
    <property type="entry name" value="P-loop containing nucleotide triphosphate hydrolases"/>
    <property type="match status" value="1"/>
</dbReference>
<keyword evidence="2" id="KW-0677">Repeat</keyword>
<dbReference type="InterPro" id="IPR001650">
    <property type="entry name" value="Helicase_C-like"/>
</dbReference>
<evidence type="ECO:0000256" key="3">
    <source>
        <dbReference type="ARBA" id="ARBA00022741"/>
    </source>
</evidence>
<feature type="region of interest" description="Disordered" evidence="8">
    <location>
        <begin position="1785"/>
        <end position="1806"/>
    </location>
</feature>
<dbReference type="InterPro" id="IPR014001">
    <property type="entry name" value="Helicase_ATP-bd"/>
</dbReference>
<dbReference type="Gene3D" id="3.30.160.360">
    <property type="match status" value="1"/>
</dbReference>
<comment type="caution">
    <text evidence="12">The sequence shown here is derived from an EMBL/GenBank/DDBJ whole genome shotgun (WGS) entry which is preliminary data.</text>
</comment>
<organism evidence="12 13">
    <name type="scientific">Galdieria partita</name>
    <dbReference type="NCBI Taxonomy" id="83374"/>
    <lineage>
        <taxon>Eukaryota</taxon>
        <taxon>Rhodophyta</taxon>
        <taxon>Bangiophyceae</taxon>
        <taxon>Galdieriales</taxon>
        <taxon>Galdieriaceae</taxon>
        <taxon>Galdieria</taxon>
    </lineage>
</organism>
<dbReference type="CDD" id="cd18659">
    <property type="entry name" value="CD2_tandem"/>
    <property type="match status" value="1"/>
</dbReference>
<feature type="compositionally biased region" description="Polar residues" evidence="8">
    <location>
        <begin position="1789"/>
        <end position="1800"/>
    </location>
</feature>
<dbReference type="Gene3D" id="3.40.50.10810">
    <property type="entry name" value="Tandem AAA-ATPase domain"/>
    <property type="match status" value="1"/>
</dbReference>
<keyword evidence="7" id="KW-0175">Coiled coil</keyword>
<feature type="coiled-coil region" evidence="7">
    <location>
        <begin position="1393"/>
        <end position="1427"/>
    </location>
</feature>
<feature type="compositionally biased region" description="Basic and acidic residues" evidence="8">
    <location>
        <begin position="61"/>
        <end position="80"/>
    </location>
</feature>
<dbReference type="SMART" id="SM00542">
    <property type="entry name" value="FYRC"/>
    <property type="match status" value="1"/>
</dbReference>
<dbReference type="Gene3D" id="1.10.10.60">
    <property type="entry name" value="Homeodomain-like"/>
    <property type="match status" value="1"/>
</dbReference>
<reference evidence="12" key="1">
    <citation type="journal article" date="2022" name="Proc. Natl. Acad. Sci. U.S.A.">
        <title>Life cycle and functional genomics of the unicellular red alga Galdieria for elucidating algal and plant evolution and industrial use.</title>
        <authorList>
            <person name="Hirooka S."/>
            <person name="Itabashi T."/>
            <person name="Ichinose T.M."/>
            <person name="Onuma R."/>
            <person name="Fujiwara T."/>
            <person name="Yamashita S."/>
            <person name="Jong L.W."/>
            <person name="Tomita R."/>
            <person name="Iwane A.H."/>
            <person name="Miyagishima S.Y."/>
        </authorList>
    </citation>
    <scope>NUCLEOTIDE SEQUENCE</scope>
    <source>
        <strain evidence="12">NBRC 102759</strain>
    </source>
</reference>
<dbReference type="Pfam" id="PF05964">
    <property type="entry name" value="FYRN"/>
    <property type="match status" value="1"/>
</dbReference>
<dbReference type="OrthoDB" id="5857104at2759"/>
<dbReference type="InterPro" id="IPR003888">
    <property type="entry name" value="FYrich_N"/>
</dbReference>
<dbReference type="Proteomes" id="UP001061958">
    <property type="component" value="Unassembled WGS sequence"/>
</dbReference>
<evidence type="ECO:0000256" key="1">
    <source>
        <dbReference type="ARBA" id="ARBA00004123"/>
    </source>
</evidence>
<evidence type="ECO:0000313" key="12">
    <source>
        <dbReference type="EMBL" id="GJQ13242.1"/>
    </source>
</evidence>
<dbReference type="GO" id="GO:0003682">
    <property type="term" value="F:chromatin binding"/>
    <property type="evidence" value="ECO:0007669"/>
    <property type="project" value="TreeGrafter"/>
</dbReference>
<evidence type="ECO:0000256" key="4">
    <source>
        <dbReference type="ARBA" id="ARBA00022801"/>
    </source>
</evidence>
<dbReference type="CDD" id="cd17995">
    <property type="entry name" value="DEXHc_CHD6_7_8_9"/>
    <property type="match status" value="1"/>
</dbReference>
<dbReference type="Pfam" id="PF00385">
    <property type="entry name" value="Chromo"/>
    <property type="match status" value="1"/>
</dbReference>
<dbReference type="InterPro" id="IPR000330">
    <property type="entry name" value="SNF2_N"/>
</dbReference>
<feature type="compositionally biased region" description="Low complexity" evidence="8">
    <location>
        <begin position="168"/>
        <end position="181"/>
    </location>
</feature>
<keyword evidence="4" id="KW-0378">Hydrolase</keyword>
<dbReference type="SMART" id="SM00298">
    <property type="entry name" value="CHROMO"/>
    <property type="match status" value="2"/>
</dbReference>
<protein>
    <submittedName>
        <fullName evidence="12">Uncharacterized protein</fullName>
    </submittedName>
</protein>
<feature type="compositionally biased region" description="Polar residues" evidence="8">
    <location>
        <begin position="34"/>
        <end position="56"/>
    </location>
</feature>
<feature type="region of interest" description="Disordered" evidence="8">
    <location>
        <begin position="960"/>
        <end position="985"/>
    </location>
</feature>
<dbReference type="InterPro" id="IPR003889">
    <property type="entry name" value="FYrich_C"/>
</dbReference>
<feature type="region of interest" description="Disordered" evidence="8">
    <location>
        <begin position="1135"/>
        <end position="1206"/>
    </location>
</feature>
<dbReference type="FunFam" id="3.40.50.300:FF:000015">
    <property type="entry name" value="chromodomain-helicase-DNA-binding protein 9 isoform X1"/>
    <property type="match status" value="1"/>
</dbReference>
<feature type="compositionally biased region" description="Basic and acidic residues" evidence="8">
    <location>
        <begin position="1190"/>
        <end position="1206"/>
    </location>
</feature>
<dbReference type="PROSITE" id="PS51542">
    <property type="entry name" value="FYRN"/>
    <property type="match status" value="1"/>
</dbReference>
<dbReference type="PROSITE" id="PS51543">
    <property type="entry name" value="FYRC"/>
    <property type="match status" value="1"/>
</dbReference>
<dbReference type="SMART" id="SM00487">
    <property type="entry name" value="DEXDc"/>
    <property type="match status" value="1"/>
</dbReference>
<dbReference type="GO" id="GO:0016887">
    <property type="term" value="F:ATP hydrolysis activity"/>
    <property type="evidence" value="ECO:0007669"/>
    <property type="project" value="TreeGrafter"/>
</dbReference>
<dbReference type="SUPFAM" id="SSF54160">
    <property type="entry name" value="Chromo domain-like"/>
    <property type="match status" value="2"/>
</dbReference>
<dbReference type="PROSITE" id="PS50013">
    <property type="entry name" value="CHROMO_2"/>
    <property type="match status" value="1"/>
</dbReference>
<dbReference type="InterPro" id="IPR023780">
    <property type="entry name" value="Chromo_domain"/>
</dbReference>
<reference evidence="12" key="2">
    <citation type="submission" date="2022-01" db="EMBL/GenBank/DDBJ databases">
        <authorList>
            <person name="Hirooka S."/>
            <person name="Miyagishima S.Y."/>
        </authorList>
    </citation>
    <scope>NUCLEOTIDE SEQUENCE</scope>
    <source>
        <strain evidence="12">NBRC 102759</strain>
    </source>
</reference>
<dbReference type="InterPro" id="IPR027417">
    <property type="entry name" value="P-loop_NTPase"/>
</dbReference>
<feature type="region of interest" description="Disordered" evidence="8">
    <location>
        <begin position="1007"/>
        <end position="1056"/>
    </location>
</feature>
<evidence type="ECO:0000259" key="10">
    <source>
        <dbReference type="PROSITE" id="PS51192"/>
    </source>
</evidence>
<evidence type="ECO:0000256" key="7">
    <source>
        <dbReference type="SAM" id="Coils"/>
    </source>
</evidence>
<keyword evidence="6" id="KW-0539">Nucleus</keyword>